<name>A0A2P6V7Q4_9CHLO</name>
<accession>A0A2P6V7Q4</accession>
<dbReference type="AlphaFoldDB" id="A0A2P6V7Q4"/>
<protein>
    <submittedName>
        <fullName evidence="3">Activator of 90 kDa heat shock ATPase-like protein 1</fullName>
    </submittedName>
</protein>
<dbReference type="SMART" id="SM01000">
    <property type="entry name" value="Aha1_N"/>
    <property type="match status" value="1"/>
</dbReference>
<keyword evidence="4" id="KW-1185">Reference proteome</keyword>
<evidence type="ECO:0000313" key="3">
    <source>
        <dbReference type="EMBL" id="PSC70108.1"/>
    </source>
</evidence>
<dbReference type="InterPro" id="IPR013538">
    <property type="entry name" value="ASHA1/2-like_C"/>
</dbReference>
<gene>
    <name evidence="3" type="ORF">C2E20_6514</name>
</gene>
<dbReference type="InterPro" id="IPR023393">
    <property type="entry name" value="START-like_dom_sf"/>
</dbReference>
<dbReference type="SUPFAM" id="SSF55961">
    <property type="entry name" value="Bet v1-like"/>
    <property type="match status" value="1"/>
</dbReference>
<comment type="caution">
    <text evidence="3">The sequence shown here is derived from an EMBL/GenBank/DDBJ whole genome shotgun (WGS) entry which is preliminary data.</text>
</comment>
<dbReference type="GO" id="GO:0005829">
    <property type="term" value="C:cytosol"/>
    <property type="evidence" value="ECO:0007669"/>
    <property type="project" value="TreeGrafter"/>
</dbReference>
<dbReference type="EMBL" id="LHPF02000022">
    <property type="protein sequence ID" value="PSC70108.1"/>
    <property type="molecule type" value="Genomic_DNA"/>
</dbReference>
<proteinExistence type="inferred from homology"/>
<dbReference type="PANTHER" id="PTHR13009:SF8">
    <property type="entry name" value="AHA1 DOMAIN-CONTAINING PROTEIN"/>
    <property type="match status" value="1"/>
</dbReference>
<dbReference type="Gene3D" id="3.15.10.20">
    <property type="entry name" value="Activator of Hsp90 ATPase Aha1, N-terminal domain"/>
    <property type="match status" value="1"/>
</dbReference>
<comment type="similarity">
    <text evidence="1">Belongs to the AHA1 family.</text>
</comment>
<dbReference type="CDD" id="cd08892">
    <property type="entry name" value="SRPBCC_Aha1"/>
    <property type="match status" value="1"/>
</dbReference>
<dbReference type="Gene3D" id="3.30.530.20">
    <property type="match status" value="1"/>
</dbReference>
<dbReference type="GO" id="GO:0006457">
    <property type="term" value="P:protein folding"/>
    <property type="evidence" value="ECO:0007669"/>
    <property type="project" value="TreeGrafter"/>
</dbReference>
<sequence>MAKIGEGDARWQVADLAESGRNVNNWHWVEKDALDWCKERLTELLVGADLAPGAPDGLAARCTALKACEGEAVVNNRKNKVIAAYELAVTLGWEGAAEAGGEAVTGEVRLPYVSEENHDEDPEMQVATSTEGPAAQKVRAAILAGGKKVVHDAIAVFVKELREGGPMRSGAVQPKAAPAKPVDAVAAAEVPAAAAAQQQQQKTAAEPKAAVAAGGGSGNSVELKGRFYAGAADLYECFTVPQRIMAYTQSPAEAAPQPGGKLSMFGGSVQGVYRELSPNQRIVMDWRFSNWEEGAWSRVELRFEEPDKGNTLVTMKQTGIPDADAFGNHDVVGVAEAGWRGQVFERIRRVFGFGC</sequence>
<dbReference type="InterPro" id="IPR015310">
    <property type="entry name" value="AHSA1-like_N"/>
</dbReference>
<evidence type="ECO:0000256" key="1">
    <source>
        <dbReference type="ARBA" id="ARBA00006817"/>
    </source>
</evidence>
<dbReference type="Pfam" id="PF09229">
    <property type="entry name" value="Aha1_N"/>
    <property type="match status" value="1"/>
</dbReference>
<dbReference type="GO" id="GO:0001671">
    <property type="term" value="F:ATPase activator activity"/>
    <property type="evidence" value="ECO:0007669"/>
    <property type="project" value="InterPro"/>
</dbReference>
<dbReference type="STRING" id="554055.A0A2P6V7Q4"/>
<dbReference type="Proteomes" id="UP000239649">
    <property type="component" value="Unassembled WGS sequence"/>
</dbReference>
<organism evidence="3 4">
    <name type="scientific">Micractinium conductrix</name>
    <dbReference type="NCBI Taxonomy" id="554055"/>
    <lineage>
        <taxon>Eukaryota</taxon>
        <taxon>Viridiplantae</taxon>
        <taxon>Chlorophyta</taxon>
        <taxon>core chlorophytes</taxon>
        <taxon>Trebouxiophyceae</taxon>
        <taxon>Chlorellales</taxon>
        <taxon>Chlorellaceae</taxon>
        <taxon>Chlorella clade</taxon>
        <taxon>Micractinium</taxon>
    </lineage>
</organism>
<dbReference type="OrthoDB" id="567237at2759"/>
<reference evidence="3 4" key="1">
    <citation type="journal article" date="2018" name="Plant J.">
        <title>Genome sequences of Chlorella sorokiniana UTEX 1602 and Micractinium conductrix SAG 241.80: implications to maltose excretion by a green alga.</title>
        <authorList>
            <person name="Arriola M.B."/>
            <person name="Velmurugan N."/>
            <person name="Zhang Y."/>
            <person name="Plunkett M.H."/>
            <person name="Hondzo H."/>
            <person name="Barney B.M."/>
        </authorList>
    </citation>
    <scope>NUCLEOTIDE SEQUENCE [LARGE SCALE GENOMIC DNA]</scope>
    <source>
        <strain evidence="3 4">SAG 241.80</strain>
    </source>
</reference>
<dbReference type="PANTHER" id="PTHR13009">
    <property type="entry name" value="HEAT SHOCK PROTEIN 90 HSP90 CO-CHAPERONE AHA-1"/>
    <property type="match status" value="1"/>
</dbReference>
<evidence type="ECO:0000313" key="4">
    <source>
        <dbReference type="Proteomes" id="UP000239649"/>
    </source>
</evidence>
<feature type="domain" description="Activator of Hsp90 ATPase AHSA1-like N-terminal" evidence="2">
    <location>
        <begin position="30"/>
        <end position="162"/>
    </location>
</feature>
<dbReference type="GO" id="GO:0051087">
    <property type="term" value="F:protein-folding chaperone binding"/>
    <property type="evidence" value="ECO:0007669"/>
    <property type="project" value="InterPro"/>
</dbReference>
<dbReference type="InterPro" id="IPR036338">
    <property type="entry name" value="Aha1"/>
</dbReference>
<dbReference type="SUPFAM" id="SSF103111">
    <property type="entry name" value="Activator of Hsp90 ATPase, Aha1"/>
    <property type="match status" value="1"/>
</dbReference>
<dbReference type="Pfam" id="PF08327">
    <property type="entry name" value="AHSA1"/>
    <property type="match status" value="1"/>
</dbReference>
<evidence type="ECO:0000259" key="2">
    <source>
        <dbReference type="SMART" id="SM01000"/>
    </source>
</evidence>